<feature type="binding site" evidence="11">
    <location>
        <begin position="92"/>
        <end position="94"/>
    </location>
    <ligand>
        <name>substrate</name>
    </ligand>
</feature>
<feature type="binding site" evidence="11">
    <location>
        <position position="213"/>
    </location>
    <ligand>
        <name>FMN</name>
        <dbReference type="ChEBI" id="CHEBI:58210"/>
    </ligand>
</feature>
<feature type="domain" description="FMN-dependent dehydrogenase" evidence="12">
    <location>
        <begin position="163"/>
        <end position="323"/>
    </location>
</feature>
<evidence type="ECO:0000256" key="4">
    <source>
        <dbReference type="ARBA" id="ARBA00022643"/>
    </source>
</evidence>
<keyword evidence="7 11" id="KW-0521">NADP</keyword>
<feature type="binding site" evidence="11">
    <location>
        <begin position="7"/>
        <end position="8"/>
    </location>
    <ligand>
        <name>substrate</name>
    </ligand>
</feature>
<dbReference type="OrthoDB" id="9795032at2"/>
<dbReference type="Gene3D" id="3.20.20.70">
    <property type="entry name" value="Aldolase class I"/>
    <property type="match status" value="1"/>
</dbReference>
<evidence type="ECO:0000313" key="13">
    <source>
        <dbReference type="EMBL" id="TDM14203.1"/>
    </source>
</evidence>
<feature type="binding site" evidence="11">
    <location>
        <begin position="280"/>
        <end position="281"/>
    </location>
    <ligand>
        <name>FMN</name>
        <dbReference type="ChEBI" id="CHEBI:58210"/>
    </ligand>
</feature>
<keyword evidence="5 11" id="KW-0479">Metal-binding</keyword>
<comment type="similarity">
    <text evidence="11">Belongs to the IPP isomerase type 2 family.</text>
</comment>
<dbReference type="GO" id="GO:0070402">
    <property type="term" value="F:NADPH binding"/>
    <property type="evidence" value="ECO:0007669"/>
    <property type="project" value="UniProtKB-UniRule"/>
</dbReference>
<dbReference type="Pfam" id="PF01070">
    <property type="entry name" value="FMN_dh"/>
    <property type="match status" value="1"/>
</dbReference>
<dbReference type="GO" id="GO:0010181">
    <property type="term" value="F:FMN binding"/>
    <property type="evidence" value="ECO:0007669"/>
    <property type="project" value="UniProtKB-UniRule"/>
</dbReference>
<comment type="caution">
    <text evidence="11">Lacks conserved residue(s) required for the propagation of feature annotation.</text>
</comment>
<feature type="binding site" evidence="11">
    <location>
        <position position="183"/>
    </location>
    <ligand>
        <name>FMN</name>
        <dbReference type="ChEBI" id="CHEBI:58210"/>
    </ligand>
</feature>
<dbReference type="PIRSF" id="PIRSF003314">
    <property type="entry name" value="IPP_isomerase"/>
    <property type="match status" value="1"/>
</dbReference>
<keyword evidence="4 11" id="KW-0288">FMN</keyword>
<dbReference type="SUPFAM" id="SSF51395">
    <property type="entry name" value="FMN-linked oxidoreductases"/>
    <property type="match status" value="1"/>
</dbReference>
<comment type="cofactor">
    <cofactor evidence="1 11">
        <name>FMN</name>
        <dbReference type="ChEBI" id="CHEBI:58210"/>
    </cofactor>
</comment>
<dbReference type="NCBIfam" id="TIGR02151">
    <property type="entry name" value="IPP_isom_2"/>
    <property type="match status" value="1"/>
</dbReference>
<comment type="subcellular location">
    <subcellularLocation>
        <location evidence="11">Cytoplasm</location>
    </subcellularLocation>
</comment>
<evidence type="ECO:0000256" key="5">
    <source>
        <dbReference type="ARBA" id="ARBA00022723"/>
    </source>
</evidence>
<evidence type="ECO:0000259" key="12">
    <source>
        <dbReference type="Pfam" id="PF01070"/>
    </source>
</evidence>
<sequence length="346" mass="38165">MTTREQRKDEHIRLALSHPVTQSSFDGIQLVHRSIPAIKRSDISLETQIDSLTLNFPLYINAMTGGSKWAGEINRKLAIISRETDIAMAVGSMHAALKNEELIPTYRIIREINPHGKVFANIGADVPLSSAARAVDMLTADALQIHLNAPQEVVMPEGGRDFSDWLTNIEGIIRSVDVPVIVKEVGFGMSAETLEQLRGIGVQIVDVSGRGGTNFIYIENERRPQKDQSYLSEWGQTTSVSLLESQPFQQEMTILASGGIQSPLDAIKSIVLGAKAAGLSRAVLTEVETNGLEAAIQLIETFKAHMIDISLILGARNINELHQVPYVLSPELESWQRQRNLKERSK</sequence>
<evidence type="ECO:0000256" key="8">
    <source>
        <dbReference type="ARBA" id="ARBA00023229"/>
    </source>
</evidence>
<evidence type="ECO:0000313" key="14">
    <source>
        <dbReference type="Proteomes" id="UP000294843"/>
    </source>
</evidence>
<feature type="binding site" evidence="11">
    <location>
        <position position="121"/>
    </location>
    <ligand>
        <name>FMN</name>
        <dbReference type="ChEBI" id="CHEBI:58210"/>
    </ligand>
</feature>
<evidence type="ECO:0000256" key="2">
    <source>
        <dbReference type="ARBA" id="ARBA00022490"/>
    </source>
</evidence>
<keyword evidence="14" id="KW-1185">Reference proteome</keyword>
<feature type="binding site" evidence="11">
    <location>
        <position position="152"/>
    </location>
    <ligand>
        <name>Mg(2+)</name>
        <dbReference type="ChEBI" id="CHEBI:18420"/>
    </ligand>
</feature>
<dbReference type="PANTHER" id="PTHR43665:SF1">
    <property type="entry name" value="ISOPENTENYL-DIPHOSPHATE DELTA-ISOMERASE"/>
    <property type="match status" value="1"/>
</dbReference>
<comment type="cofactor">
    <cofactor evidence="11">
        <name>Mg(2+)</name>
        <dbReference type="ChEBI" id="CHEBI:18420"/>
    </cofactor>
</comment>
<dbReference type="CDD" id="cd02811">
    <property type="entry name" value="IDI-2_FMN"/>
    <property type="match status" value="1"/>
</dbReference>
<evidence type="ECO:0000256" key="3">
    <source>
        <dbReference type="ARBA" id="ARBA00022630"/>
    </source>
</evidence>
<dbReference type="InterPro" id="IPR000262">
    <property type="entry name" value="FMN-dep_DH"/>
</dbReference>
<name>A0A4R6C0U7_9STAP</name>
<keyword evidence="6 11" id="KW-0460">Magnesium</keyword>
<feature type="binding site" evidence="11">
    <location>
        <begin position="62"/>
        <end position="64"/>
    </location>
    <ligand>
        <name>FMN</name>
        <dbReference type="ChEBI" id="CHEBI:58210"/>
    </ligand>
</feature>
<feature type="binding site" evidence="11">
    <location>
        <position position="151"/>
    </location>
    <ligand>
        <name>substrate</name>
    </ligand>
</feature>
<keyword evidence="8 11" id="KW-0414">Isoprene biosynthesis</keyword>
<evidence type="ECO:0000256" key="10">
    <source>
        <dbReference type="ARBA" id="ARBA00025810"/>
    </source>
</evidence>
<dbReference type="AlphaFoldDB" id="A0A4R6C0U7"/>
<dbReference type="GO" id="GO:0008299">
    <property type="term" value="P:isoprenoid biosynthetic process"/>
    <property type="evidence" value="ECO:0007669"/>
    <property type="project" value="UniProtKB-UniRule"/>
</dbReference>
<feature type="binding site" evidence="11">
    <location>
        <position position="208"/>
    </location>
    <ligand>
        <name>FMN</name>
        <dbReference type="ChEBI" id="CHEBI:58210"/>
    </ligand>
</feature>
<comment type="caution">
    <text evidence="13">The sequence shown here is derived from an EMBL/GenBank/DDBJ whole genome shotgun (WGS) entry which is preliminary data.</text>
</comment>
<dbReference type="InterPro" id="IPR013785">
    <property type="entry name" value="Aldolase_TIM"/>
</dbReference>
<reference evidence="13 14" key="1">
    <citation type="submission" date="2019-01" db="EMBL/GenBank/DDBJ databases">
        <title>Draft genome sequences of the type strains of six Macrococcus species.</title>
        <authorList>
            <person name="Mazhar S."/>
            <person name="Altermann E."/>
            <person name="Hill C."/>
            <person name="Mcauliffe O."/>
        </authorList>
    </citation>
    <scope>NUCLEOTIDE SEQUENCE [LARGE SCALE GENOMIC DNA]</scope>
    <source>
        <strain evidence="13 14">ATCC 51825</strain>
    </source>
</reference>
<dbReference type="InterPro" id="IPR011179">
    <property type="entry name" value="IPdP_isomerase"/>
</dbReference>
<evidence type="ECO:0000256" key="11">
    <source>
        <dbReference type="HAMAP-Rule" id="MF_00354"/>
    </source>
</evidence>
<proteinExistence type="inferred from homology"/>
<comment type="function">
    <text evidence="11">Involved in the biosynthesis of isoprenoids. Catalyzes the 1,3-allylic rearrangement of the homoallylic substrate isopentenyl (IPP) to its allylic isomer, dimethylallyl diphosphate (DMAPP).</text>
</comment>
<dbReference type="Proteomes" id="UP000294843">
    <property type="component" value="Unassembled WGS sequence"/>
</dbReference>
<dbReference type="GO" id="GO:0005737">
    <property type="term" value="C:cytoplasm"/>
    <property type="evidence" value="ECO:0007669"/>
    <property type="project" value="UniProtKB-SubCell"/>
</dbReference>
<keyword evidence="9 11" id="KW-0413">Isomerase</keyword>
<comment type="subunit">
    <text evidence="10 11">Homooctamer. Dimer of tetramers.</text>
</comment>
<dbReference type="PANTHER" id="PTHR43665">
    <property type="entry name" value="ISOPENTENYL-DIPHOSPHATE DELTA-ISOMERASE"/>
    <property type="match status" value="1"/>
</dbReference>
<keyword evidence="3 11" id="KW-0285">Flavoprotein</keyword>
<dbReference type="GO" id="GO:0004452">
    <property type="term" value="F:isopentenyl-diphosphate delta-isomerase activity"/>
    <property type="evidence" value="ECO:0007669"/>
    <property type="project" value="UniProtKB-UniRule"/>
</dbReference>
<dbReference type="EMBL" id="SCWF01000005">
    <property type="protein sequence ID" value="TDM14203.1"/>
    <property type="molecule type" value="Genomic_DNA"/>
</dbReference>
<gene>
    <name evidence="11" type="primary">fni</name>
    <name evidence="13" type="ORF">ERX55_06420</name>
</gene>
<organism evidence="13 14">
    <name type="scientific">Macrococcus bovicus</name>
    <dbReference type="NCBI Taxonomy" id="69968"/>
    <lineage>
        <taxon>Bacteria</taxon>
        <taxon>Bacillati</taxon>
        <taxon>Bacillota</taxon>
        <taxon>Bacilli</taxon>
        <taxon>Bacillales</taxon>
        <taxon>Staphylococcaceae</taxon>
        <taxon>Macrococcus</taxon>
    </lineage>
</organism>
<keyword evidence="2 11" id="KW-0963">Cytoplasm</keyword>
<dbReference type="HAMAP" id="MF_00354">
    <property type="entry name" value="Idi_2"/>
    <property type="match status" value="1"/>
</dbReference>
<evidence type="ECO:0000256" key="6">
    <source>
        <dbReference type="ARBA" id="ARBA00022842"/>
    </source>
</evidence>
<comment type="catalytic activity">
    <reaction evidence="11">
        <text>isopentenyl diphosphate = dimethylallyl diphosphate</text>
        <dbReference type="Rhea" id="RHEA:23284"/>
        <dbReference type="ChEBI" id="CHEBI:57623"/>
        <dbReference type="ChEBI" id="CHEBI:128769"/>
        <dbReference type="EC" id="5.3.3.2"/>
    </reaction>
</comment>
<feature type="binding site" evidence="11">
    <location>
        <position position="92"/>
    </location>
    <ligand>
        <name>FMN</name>
        <dbReference type="ChEBI" id="CHEBI:58210"/>
    </ligand>
</feature>
<dbReference type="GO" id="GO:0000287">
    <property type="term" value="F:magnesium ion binding"/>
    <property type="evidence" value="ECO:0007669"/>
    <property type="project" value="UniProtKB-UniRule"/>
</dbReference>
<evidence type="ECO:0000256" key="7">
    <source>
        <dbReference type="ARBA" id="ARBA00022857"/>
    </source>
</evidence>
<evidence type="ECO:0000256" key="9">
    <source>
        <dbReference type="ARBA" id="ARBA00023235"/>
    </source>
</evidence>
<accession>A0A4R6C0U7</accession>
<dbReference type="RefSeq" id="WP_133451743.1">
    <property type="nucleotide sequence ID" value="NZ_SCWF01000005.1"/>
</dbReference>
<dbReference type="EC" id="5.3.3.2" evidence="11"/>
<protein>
    <recommendedName>
        <fullName evidence="11">Isopentenyl-diphosphate delta-isomerase</fullName>
        <shortName evidence="11">IPP isomerase</shortName>
        <ecNumber evidence="11">5.3.3.2</ecNumber>
    </recommendedName>
    <alternativeName>
        <fullName evidence="11">Isopentenyl diphosphate:dimethylallyl diphosphate isomerase</fullName>
    </alternativeName>
    <alternativeName>
        <fullName evidence="11">Isopentenyl pyrophosphate isomerase</fullName>
    </alternativeName>
    <alternativeName>
        <fullName evidence="11">Type 2 isopentenyl diphosphate isomerase</fullName>
        <shortName evidence="11">IDI-2</shortName>
    </alternativeName>
</protein>
<comment type="cofactor">
    <cofactor evidence="11">
        <name>NADPH</name>
        <dbReference type="ChEBI" id="CHEBI:57783"/>
    </cofactor>
</comment>
<dbReference type="GO" id="GO:0016491">
    <property type="term" value="F:oxidoreductase activity"/>
    <property type="evidence" value="ECO:0007669"/>
    <property type="project" value="InterPro"/>
</dbReference>
<evidence type="ECO:0000256" key="1">
    <source>
        <dbReference type="ARBA" id="ARBA00001917"/>
    </source>
</evidence>